<dbReference type="EMBL" id="JACGXL010000001">
    <property type="protein sequence ID" value="MBA8885951.1"/>
    <property type="molecule type" value="Genomic_DNA"/>
</dbReference>
<dbReference type="Gene3D" id="3.40.390.10">
    <property type="entry name" value="Collagenase (Catalytic Domain)"/>
    <property type="match status" value="1"/>
</dbReference>
<dbReference type="InterPro" id="IPR019026">
    <property type="entry name" value="Peptidase_M64_IgA"/>
</dbReference>
<dbReference type="GO" id="GO:0008237">
    <property type="term" value="F:metallopeptidase activity"/>
    <property type="evidence" value="ECO:0007669"/>
    <property type="project" value="InterPro"/>
</dbReference>
<comment type="caution">
    <text evidence="2">The sequence shown here is derived from an EMBL/GenBank/DDBJ whole genome shotgun (WGS) entry which is preliminary data.</text>
</comment>
<dbReference type="InterPro" id="IPR024079">
    <property type="entry name" value="MetalloPept_cat_dom_sf"/>
</dbReference>
<keyword evidence="1" id="KW-0732">Signal</keyword>
<dbReference type="AlphaFoldDB" id="A0A839F138"/>
<proteinExistence type="predicted"/>
<evidence type="ECO:0000256" key="1">
    <source>
        <dbReference type="SAM" id="SignalP"/>
    </source>
</evidence>
<feature type="signal peptide" evidence="1">
    <location>
        <begin position="1"/>
        <end position="21"/>
    </location>
</feature>
<protein>
    <recommendedName>
        <fullName evidence="4">IgA peptidase M64</fullName>
    </recommendedName>
</protein>
<gene>
    <name evidence="2" type="ORF">FHW12_000142</name>
</gene>
<sequence length="558" mass="58754">MERNAGRLGLLLAFAAGAAHAAPAHYVVFTRDAAGVVEPVFYAQVELAGSGDEARTFDAAHGERVAWHAVKGGADLGERSVAIPDLRGEFARDPNRGDGTIVSTRPRAATRSFVLRVPLGSADAVEFAGAAAVQRFDLAALAARSGELRLAARVPQVQIDRLQGGGSPANRVDMLVVGDGYTNAQHSLFDADAAILHDAFFGLTPYKEYQSFVNWTTAFIASNQSGADHPAYQAGCTQATCCSDPDAIGDVHAGQFVDTAFDATFCAYNIQRLLVVDDASVLAAAAAYPDWDKIVVVVNDDTYGGSGGSLSVTSTHAQAPQIVLHEYGHSFTGLADEYSSPYPGFPPCSDTGGTPCEPNVTNQTIAAQVKWNSWFTPGNPIPTPSGTSGVGLFQGARYLTTGMYRPVDTQCLMQFLGVPFCPVCRQEYVRTLYRGGWGAPAAGIDLVEPGSESPATAVPVQYVPGSNQAFGVSLLLPTIGALDVHWYLDGNPIGGATSATYVFNQAASTPSSHTLQVRVKDTTNLVAAAMAGSLLDHQRSWTIQVGGDVIFRNGFDGP</sequence>
<feature type="chain" id="PRO_5032365594" description="IgA peptidase M64" evidence="1">
    <location>
        <begin position="22"/>
        <end position="558"/>
    </location>
</feature>
<keyword evidence="3" id="KW-1185">Reference proteome</keyword>
<accession>A0A839F138</accession>
<evidence type="ECO:0000313" key="3">
    <source>
        <dbReference type="Proteomes" id="UP000550401"/>
    </source>
</evidence>
<dbReference type="Pfam" id="PF09471">
    <property type="entry name" value="Peptidase_M64"/>
    <property type="match status" value="1"/>
</dbReference>
<evidence type="ECO:0008006" key="4">
    <source>
        <dbReference type="Google" id="ProtNLM"/>
    </source>
</evidence>
<dbReference type="RefSeq" id="WP_182529073.1">
    <property type="nucleotide sequence ID" value="NZ_JACGXL010000001.1"/>
</dbReference>
<evidence type="ECO:0000313" key="2">
    <source>
        <dbReference type="EMBL" id="MBA8885951.1"/>
    </source>
</evidence>
<reference evidence="2 3" key="1">
    <citation type="submission" date="2020-07" db="EMBL/GenBank/DDBJ databases">
        <title>Genomic Encyclopedia of Type Strains, Phase IV (KMG-V): Genome sequencing to study the core and pangenomes of soil and plant-associated prokaryotes.</title>
        <authorList>
            <person name="Whitman W."/>
        </authorList>
    </citation>
    <scope>NUCLEOTIDE SEQUENCE [LARGE SCALE GENOMIC DNA]</scope>
    <source>
        <strain evidence="2 3">RH2WT43</strain>
    </source>
</reference>
<organism evidence="2 3">
    <name type="scientific">Dokdonella fugitiva</name>
    <dbReference type="NCBI Taxonomy" id="328517"/>
    <lineage>
        <taxon>Bacteria</taxon>
        <taxon>Pseudomonadati</taxon>
        <taxon>Pseudomonadota</taxon>
        <taxon>Gammaproteobacteria</taxon>
        <taxon>Lysobacterales</taxon>
        <taxon>Rhodanobacteraceae</taxon>
        <taxon>Dokdonella</taxon>
    </lineage>
</organism>
<dbReference type="Proteomes" id="UP000550401">
    <property type="component" value="Unassembled WGS sequence"/>
</dbReference>
<name>A0A839F138_9GAMM</name>